<evidence type="ECO:0000313" key="2">
    <source>
        <dbReference type="EMBL" id="RYC66972.1"/>
    </source>
</evidence>
<name>A0A4Q2UF55_9BACT</name>
<dbReference type="Proteomes" id="UP000290407">
    <property type="component" value="Unassembled WGS sequence"/>
</dbReference>
<dbReference type="RefSeq" id="WP_129605777.1">
    <property type="nucleotide sequence ID" value="NZ_SBLB01000010.1"/>
</dbReference>
<keyword evidence="1" id="KW-1133">Transmembrane helix</keyword>
<feature type="transmembrane region" description="Helical" evidence="1">
    <location>
        <begin position="155"/>
        <end position="181"/>
    </location>
</feature>
<dbReference type="AlphaFoldDB" id="A0A4Q2UF55"/>
<organism evidence="2 3">
    <name type="scientific">Spirosoma sordidisoli</name>
    <dbReference type="NCBI Taxonomy" id="2502893"/>
    <lineage>
        <taxon>Bacteria</taxon>
        <taxon>Pseudomonadati</taxon>
        <taxon>Bacteroidota</taxon>
        <taxon>Cytophagia</taxon>
        <taxon>Cytophagales</taxon>
        <taxon>Cytophagaceae</taxon>
        <taxon>Spirosoma</taxon>
    </lineage>
</organism>
<evidence type="ECO:0000256" key="1">
    <source>
        <dbReference type="SAM" id="Phobius"/>
    </source>
</evidence>
<comment type="caution">
    <text evidence="2">The sequence shown here is derived from an EMBL/GenBank/DDBJ whole genome shotgun (WGS) entry which is preliminary data.</text>
</comment>
<feature type="transmembrane region" description="Helical" evidence="1">
    <location>
        <begin position="48"/>
        <end position="69"/>
    </location>
</feature>
<keyword evidence="1" id="KW-0812">Transmembrane</keyword>
<accession>A0A4Q2UF55</accession>
<proteinExistence type="predicted"/>
<dbReference type="EMBL" id="SBLB01000010">
    <property type="protein sequence ID" value="RYC66972.1"/>
    <property type="molecule type" value="Genomic_DNA"/>
</dbReference>
<feature type="transmembrane region" description="Helical" evidence="1">
    <location>
        <begin position="81"/>
        <end position="103"/>
    </location>
</feature>
<keyword evidence="3" id="KW-1185">Reference proteome</keyword>
<gene>
    <name evidence="2" type="ORF">EQG79_26730</name>
</gene>
<evidence type="ECO:0000313" key="3">
    <source>
        <dbReference type="Proteomes" id="UP000290407"/>
    </source>
</evidence>
<sequence length="255" mass="30038">MQKKTYFQTMYRRRDPIKETLLAFFLGLSSYPRMLIETLIRRDMGERYFSFSGAMTLAIVLGFIPLFLMKGLERLYGGITTFQFLGTYMSWYLYLAVFVYMAIQRRDEIKHLPGVFDFARFSLSTGLIHPWFRSLEWQGRRFDVRTIETVLEPGVFFFSGMILWFSGQPIGFILVVSSIFYSFSYRAAYHAGDNYIMDKIDERICNEELVNTFVDDKDDAQARGFHFYGRRPADPDARRLVAEMFMQEDESVEVM</sequence>
<reference evidence="2 3" key="1">
    <citation type="submission" date="2019-01" db="EMBL/GenBank/DDBJ databases">
        <title>Spirosoma flava sp. nov., a propanil-degrading bacterium isolated from herbicide-contaminated soil.</title>
        <authorList>
            <person name="Zhang L."/>
            <person name="Jiang J.-D."/>
        </authorList>
    </citation>
    <scope>NUCLEOTIDE SEQUENCE [LARGE SCALE GENOMIC DNA]</scope>
    <source>
        <strain evidence="2 3">TY50</strain>
    </source>
</reference>
<protein>
    <submittedName>
        <fullName evidence="2">Uncharacterized protein</fullName>
    </submittedName>
</protein>
<keyword evidence="1" id="KW-0472">Membrane</keyword>